<evidence type="ECO:0000313" key="2">
    <source>
        <dbReference type="Proteomes" id="UP001175226"/>
    </source>
</evidence>
<evidence type="ECO:0000313" key="1">
    <source>
        <dbReference type="EMBL" id="KAK0454793.1"/>
    </source>
</evidence>
<organism evidence="1 2">
    <name type="scientific">Armillaria borealis</name>
    <dbReference type="NCBI Taxonomy" id="47425"/>
    <lineage>
        <taxon>Eukaryota</taxon>
        <taxon>Fungi</taxon>
        <taxon>Dikarya</taxon>
        <taxon>Basidiomycota</taxon>
        <taxon>Agaricomycotina</taxon>
        <taxon>Agaricomycetes</taxon>
        <taxon>Agaricomycetidae</taxon>
        <taxon>Agaricales</taxon>
        <taxon>Marasmiineae</taxon>
        <taxon>Physalacriaceae</taxon>
        <taxon>Armillaria</taxon>
    </lineage>
</organism>
<sequence length="569" mass="64675">MGQKYSVVLRSTCQHEFQVSAGPGSTRCRSNSVMLRVREKYVPVASERDALLSSIADIEREILNDVLPEITRLEDVMAVVMASLVTQNKRKEALEHQIAAQKSLLFSPIRILPAEILSLIFVYACCSFEGKPEDMQTLRRGMDRDTLNISRTCIFWRNICLSMPTLWTSISINLDTIDRAACPALPIYLARSDKEHLYVNIQHTPPPSDSTEFRDFNKICSMVLPLLVPQGFRFHALKFFGSDLFYLEDRFHLYNLVTLGLYDLERIRRHYDFAWLNSADNLRTVELVHYASSNGIQCLKDKFYNNVNELTIREHSPVDALWTISKFRCITDLDLEIEDGHCSSLRSRLLNRVADLVLPKLDSLDITSRPADTYGCSSEDPITQFLHKITAPCLTSIGLFCSDDNTWSHADFVDFMTRSGIRPRLLQLQLRGPAFGEHELIDTLTTLTGLINLEIWPNSSSLTENLLSRLSFRPQETAFLPSLKGLSLSIDHVLSHPEMIVETIASRVRIPSTSSIKRLRIFDLEYHSCINDDVLSQVRELQSEMLSGDIKKLCDPRSSCCICEGAQDD</sequence>
<reference evidence="1" key="1">
    <citation type="submission" date="2023-06" db="EMBL/GenBank/DDBJ databases">
        <authorList>
            <consortium name="Lawrence Berkeley National Laboratory"/>
            <person name="Ahrendt S."/>
            <person name="Sahu N."/>
            <person name="Indic B."/>
            <person name="Wong-Bajracharya J."/>
            <person name="Merenyi Z."/>
            <person name="Ke H.-M."/>
            <person name="Monk M."/>
            <person name="Kocsube S."/>
            <person name="Drula E."/>
            <person name="Lipzen A."/>
            <person name="Balint B."/>
            <person name="Henrissat B."/>
            <person name="Andreopoulos B."/>
            <person name="Martin F.M."/>
            <person name="Harder C.B."/>
            <person name="Rigling D."/>
            <person name="Ford K.L."/>
            <person name="Foster G.D."/>
            <person name="Pangilinan J."/>
            <person name="Papanicolaou A."/>
            <person name="Barry K."/>
            <person name="LaButti K."/>
            <person name="Viragh M."/>
            <person name="Koriabine M."/>
            <person name="Yan M."/>
            <person name="Riley R."/>
            <person name="Champramary S."/>
            <person name="Plett K.L."/>
            <person name="Tsai I.J."/>
            <person name="Slot J."/>
            <person name="Sipos G."/>
            <person name="Plett J."/>
            <person name="Nagy L.G."/>
            <person name="Grigoriev I.V."/>
        </authorList>
    </citation>
    <scope>NUCLEOTIDE SEQUENCE</scope>
    <source>
        <strain evidence="1">FPL87.14</strain>
    </source>
</reference>
<proteinExistence type="predicted"/>
<keyword evidence="2" id="KW-1185">Reference proteome</keyword>
<accession>A0AA39K5P2</accession>
<dbReference type="AlphaFoldDB" id="A0AA39K5P2"/>
<gene>
    <name evidence="1" type="ORF">EV421DRAFT_447846</name>
</gene>
<name>A0AA39K5P2_9AGAR</name>
<dbReference type="EMBL" id="JAUEPT010000002">
    <property type="protein sequence ID" value="KAK0454793.1"/>
    <property type="molecule type" value="Genomic_DNA"/>
</dbReference>
<comment type="caution">
    <text evidence="1">The sequence shown here is derived from an EMBL/GenBank/DDBJ whole genome shotgun (WGS) entry which is preliminary data.</text>
</comment>
<evidence type="ECO:0008006" key="3">
    <source>
        <dbReference type="Google" id="ProtNLM"/>
    </source>
</evidence>
<protein>
    <recommendedName>
        <fullName evidence="3">F-box domain-containing protein</fullName>
    </recommendedName>
</protein>
<dbReference type="Proteomes" id="UP001175226">
    <property type="component" value="Unassembled WGS sequence"/>
</dbReference>